<evidence type="ECO:0000313" key="3">
    <source>
        <dbReference type="Proteomes" id="UP000645555"/>
    </source>
</evidence>
<protein>
    <submittedName>
        <fullName evidence="2">Membrane protein</fullName>
    </submittedName>
</protein>
<comment type="caution">
    <text evidence="2">The sequence shown here is derived from an EMBL/GenBank/DDBJ whole genome shotgun (WGS) entry which is preliminary data.</text>
</comment>
<dbReference type="Pfam" id="PF08592">
    <property type="entry name" value="Anthrone_oxy"/>
    <property type="match status" value="1"/>
</dbReference>
<dbReference type="AlphaFoldDB" id="A0A918KEP1"/>
<evidence type="ECO:0000313" key="2">
    <source>
        <dbReference type="EMBL" id="GGX60577.1"/>
    </source>
</evidence>
<dbReference type="InterPro" id="IPR013901">
    <property type="entry name" value="Anthrone_oxy"/>
</dbReference>
<gene>
    <name evidence="2" type="ORF">GCM10010515_30470</name>
</gene>
<dbReference type="EMBL" id="BMWD01000009">
    <property type="protein sequence ID" value="GGX60577.1"/>
    <property type="molecule type" value="Genomic_DNA"/>
</dbReference>
<dbReference type="Proteomes" id="UP000645555">
    <property type="component" value="Unassembled WGS sequence"/>
</dbReference>
<proteinExistence type="predicted"/>
<organism evidence="2 3">
    <name type="scientific">Streptomyces fructofermentans</name>
    <dbReference type="NCBI Taxonomy" id="152141"/>
    <lineage>
        <taxon>Bacteria</taxon>
        <taxon>Bacillati</taxon>
        <taxon>Actinomycetota</taxon>
        <taxon>Actinomycetes</taxon>
        <taxon>Kitasatosporales</taxon>
        <taxon>Streptomycetaceae</taxon>
        <taxon>Streptomyces</taxon>
    </lineage>
</organism>
<accession>A0A918KEP1</accession>
<dbReference type="RefSeq" id="WP_190036017.1">
    <property type="nucleotide sequence ID" value="NZ_BMWD01000009.1"/>
</dbReference>
<name>A0A918KEP1_9ACTN</name>
<feature type="transmembrane region" description="Helical" evidence="1">
    <location>
        <begin position="6"/>
        <end position="31"/>
    </location>
</feature>
<reference evidence="2" key="2">
    <citation type="submission" date="2020-09" db="EMBL/GenBank/DDBJ databases">
        <authorList>
            <person name="Sun Q."/>
            <person name="Ohkuma M."/>
        </authorList>
    </citation>
    <scope>NUCLEOTIDE SEQUENCE</scope>
    <source>
        <strain evidence="2">JCM 4956</strain>
    </source>
</reference>
<feature type="transmembrane region" description="Helical" evidence="1">
    <location>
        <begin position="52"/>
        <end position="81"/>
    </location>
</feature>
<reference evidence="2" key="1">
    <citation type="journal article" date="2014" name="Int. J. Syst. Evol. Microbiol.">
        <title>Complete genome sequence of Corynebacterium casei LMG S-19264T (=DSM 44701T), isolated from a smear-ripened cheese.</title>
        <authorList>
            <consortium name="US DOE Joint Genome Institute (JGI-PGF)"/>
            <person name="Walter F."/>
            <person name="Albersmeier A."/>
            <person name="Kalinowski J."/>
            <person name="Ruckert C."/>
        </authorList>
    </citation>
    <scope>NUCLEOTIDE SEQUENCE</scope>
    <source>
        <strain evidence="2">JCM 4956</strain>
    </source>
</reference>
<keyword evidence="1" id="KW-0472">Membrane</keyword>
<feature type="transmembrane region" description="Helical" evidence="1">
    <location>
        <begin position="87"/>
        <end position="109"/>
    </location>
</feature>
<keyword evidence="3" id="KW-1185">Reference proteome</keyword>
<evidence type="ECO:0000256" key="1">
    <source>
        <dbReference type="SAM" id="Phobius"/>
    </source>
</evidence>
<sequence length="159" mass="16533">MIEGPYFVLTVAGVLGTGLVAGVFCAFSTFVMKGLAALPPAQGVAAMQAINVTAVTPAFMLVFLGSAVLCAVLAVVTFVLWPDGATVELLLGSALYLFGCFGVTIAANVPRNNRLATMEPGSPEAVAYWPAYVSEWSTWNHVRTLAAVGSTLSYVLALT</sequence>
<keyword evidence="1" id="KW-1133">Transmembrane helix</keyword>
<keyword evidence="1" id="KW-0812">Transmembrane</keyword>